<keyword evidence="2" id="KW-1133">Transmembrane helix</keyword>
<comment type="caution">
    <text evidence="3">The sequence shown here is derived from an EMBL/GenBank/DDBJ whole genome shotgun (WGS) entry which is preliminary data.</text>
</comment>
<feature type="compositionally biased region" description="Acidic residues" evidence="1">
    <location>
        <begin position="546"/>
        <end position="560"/>
    </location>
</feature>
<feature type="region of interest" description="Disordered" evidence="1">
    <location>
        <begin position="639"/>
        <end position="746"/>
    </location>
</feature>
<keyword evidence="2" id="KW-0472">Membrane</keyword>
<name>A0A0M0JBA7_9EUKA</name>
<gene>
    <name evidence="3" type="ORF">Ctob_007258</name>
</gene>
<dbReference type="Proteomes" id="UP000037460">
    <property type="component" value="Unassembled WGS sequence"/>
</dbReference>
<evidence type="ECO:0000313" key="4">
    <source>
        <dbReference type="Proteomes" id="UP000037460"/>
    </source>
</evidence>
<keyword evidence="4" id="KW-1185">Reference proteome</keyword>
<dbReference type="AlphaFoldDB" id="A0A0M0JBA7"/>
<keyword evidence="2" id="KW-0812">Transmembrane</keyword>
<accession>A0A0M0JBA7</accession>
<evidence type="ECO:0000256" key="2">
    <source>
        <dbReference type="SAM" id="Phobius"/>
    </source>
</evidence>
<organism evidence="3 4">
    <name type="scientific">Chrysochromulina tobinii</name>
    <dbReference type="NCBI Taxonomy" id="1460289"/>
    <lineage>
        <taxon>Eukaryota</taxon>
        <taxon>Haptista</taxon>
        <taxon>Haptophyta</taxon>
        <taxon>Prymnesiophyceae</taxon>
        <taxon>Prymnesiales</taxon>
        <taxon>Chrysochromulinaceae</taxon>
        <taxon>Chrysochromulina</taxon>
    </lineage>
</organism>
<feature type="transmembrane region" description="Helical" evidence="2">
    <location>
        <begin position="241"/>
        <end position="266"/>
    </location>
</feature>
<feature type="transmembrane region" description="Helical" evidence="2">
    <location>
        <begin position="211"/>
        <end position="232"/>
    </location>
</feature>
<feature type="transmembrane region" description="Helical" evidence="2">
    <location>
        <begin position="38"/>
        <end position="65"/>
    </location>
</feature>
<sequence>MGDFWMDVLMSLHRVWHLSLMLVPVDPQFDVSVPYLQALMMIVALVLAAGFVVLVLLALHLCLVITFMQPLIRPPWWLRNLVIALSGALVFVMSYSIDGSVSISAGLGSATGAMRELARLSAKSSAHQQAVAQAAINLNASLIKTASCLGCFDVYNGTPVVPSNSTLHELCEGLALAPRLISEAAEMNRSIISAQAQGLRLANLVDISTGWHVGAAFLPLYAFTCTAAALFVGSIAGRRNLLLLAQFVAVIVWWMMCAVVSVEFAISVGFADACGSALDTTLHVLRTEALKGHDKPNPNDLWHYNLSAYYLAPWGCELKNPVTSSLLAIADNCQAAYDGLLSLPKVPSNCTAFSEKDRRVELDQAIADVLGPLGGVEACGGKGVVAELFQSGAVDGLCGHVGIGFVQLRLSDNQKDMVLNYGSKYPQLVGEIITSSAFANKDVKELEEKLGLKQGILFKWRRCLNVGPTEHSYDPLARWTAMAPLLRTARGAKSVEHLELLRVNDPTYGSLAPRSHAFSSAMRIDAWIARMGWLNLYHAGAEEVNEDDSGSIEADDEAEADTSTSSNNSDEAQRPLSPVPANSPVEMMRRRLPRILSGNVLDALADDIELLSDLSAPPTPKRPETAWKPPAATLNPLYASLADKRSRRASSDSDAQDDASERSAARTTDGRHSGERVSTDTISSYLDETGDPRSSGEWSNRSEELSAFTAAGHLTEPTKSTKRAVPSAKVKAPWGDKAAPGGELPKDLTKHAAARRQGPFAAGLALLKGEPKADWTA</sequence>
<proteinExistence type="predicted"/>
<feature type="compositionally biased region" description="Basic and acidic residues" evidence="1">
    <location>
        <begin position="659"/>
        <end position="678"/>
    </location>
</feature>
<evidence type="ECO:0000313" key="3">
    <source>
        <dbReference type="EMBL" id="KOO23874.1"/>
    </source>
</evidence>
<feature type="region of interest" description="Disordered" evidence="1">
    <location>
        <begin position="614"/>
        <end position="633"/>
    </location>
</feature>
<reference evidence="4" key="1">
    <citation type="journal article" date="2015" name="PLoS Genet.">
        <title>Genome Sequence and Transcriptome Analyses of Chrysochromulina tobin: Metabolic Tools for Enhanced Algal Fitness in the Prominent Order Prymnesiales (Haptophyceae).</title>
        <authorList>
            <person name="Hovde B.T."/>
            <person name="Deodato C.R."/>
            <person name="Hunsperger H.M."/>
            <person name="Ryken S.A."/>
            <person name="Yost W."/>
            <person name="Jha R.K."/>
            <person name="Patterson J."/>
            <person name="Monnat R.J. Jr."/>
            <person name="Barlow S.B."/>
            <person name="Starkenburg S.R."/>
            <person name="Cattolico R.A."/>
        </authorList>
    </citation>
    <scope>NUCLEOTIDE SEQUENCE</scope>
    <source>
        <strain evidence="4">CCMP291</strain>
    </source>
</reference>
<feature type="region of interest" description="Disordered" evidence="1">
    <location>
        <begin position="546"/>
        <end position="585"/>
    </location>
</feature>
<protein>
    <submittedName>
        <fullName evidence="3">Uncharacterized protein</fullName>
    </submittedName>
</protein>
<feature type="transmembrane region" description="Helical" evidence="2">
    <location>
        <begin position="77"/>
        <end position="97"/>
    </location>
</feature>
<evidence type="ECO:0000256" key="1">
    <source>
        <dbReference type="SAM" id="MobiDB-lite"/>
    </source>
</evidence>
<dbReference type="EMBL" id="JWZX01003150">
    <property type="protein sequence ID" value="KOO23874.1"/>
    <property type="molecule type" value="Genomic_DNA"/>
</dbReference>
<dbReference type="OrthoDB" id="10687654at2759"/>
<feature type="compositionally biased region" description="Polar residues" evidence="1">
    <location>
        <begin position="561"/>
        <end position="570"/>
    </location>
</feature>